<evidence type="ECO:0000313" key="6">
    <source>
        <dbReference type="EMBL" id="GHD43984.1"/>
    </source>
</evidence>
<proteinExistence type="inferred from homology"/>
<comment type="caution">
    <text evidence="6">The sequence shown here is derived from an EMBL/GenBank/DDBJ whole genome shotgun (WGS) entry which is preliminary data.</text>
</comment>
<comment type="cofactor">
    <cofactor evidence="1">
        <name>FMN</name>
        <dbReference type="ChEBI" id="CHEBI:58210"/>
    </cofactor>
</comment>
<protein>
    <submittedName>
        <fullName evidence="6">Flavin reductase</fullName>
    </submittedName>
</protein>
<evidence type="ECO:0000313" key="7">
    <source>
        <dbReference type="Proteomes" id="UP000630353"/>
    </source>
</evidence>
<evidence type="ECO:0000256" key="2">
    <source>
        <dbReference type="ARBA" id="ARBA00022630"/>
    </source>
</evidence>
<dbReference type="Gene3D" id="2.30.110.10">
    <property type="entry name" value="Electron Transport, Fmn-binding Protein, Chain A"/>
    <property type="match status" value="1"/>
</dbReference>
<dbReference type="InterPro" id="IPR002563">
    <property type="entry name" value="Flavin_Rdtase-like_dom"/>
</dbReference>
<dbReference type="Pfam" id="PF01613">
    <property type="entry name" value="Flavin_Reduct"/>
    <property type="match status" value="1"/>
</dbReference>
<dbReference type="RefSeq" id="WP_189987903.1">
    <property type="nucleotide sequence ID" value="NZ_BMZS01000002.1"/>
</dbReference>
<reference evidence="6" key="2">
    <citation type="submission" date="2020-09" db="EMBL/GenBank/DDBJ databases">
        <authorList>
            <person name="Sun Q."/>
            <person name="Kim S."/>
        </authorList>
    </citation>
    <scope>NUCLEOTIDE SEQUENCE</scope>
    <source>
        <strain evidence="6">KCTC 42651</strain>
    </source>
</reference>
<dbReference type="InterPro" id="IPR012349">
    <property type="entry name" value="Split_barrel_FMN-bd"/>
</dbReference>
<comment type="similarity">
    <text evidence="4">Belongs to the flavoredoxin family.</text>
</comment>
<evidence type="ECO:0000256" key="3">
    <source>
        <dbReference type="ARBA" id="ARBA00022643"/>
    </source>
</evidence>
<sequence length="212" mass="23299">MPESAIKEFLFADMTPVDAYKVFRSVVTPRPIALVTTLAPNGTVNAAPFSFFNAVSYDPCMVVLGVDARPDRRPKDTSANIRELPEFVVNIVDRALAEQMNLCALDLEPGESELDVAGLETAPSTTVRPPRIATAPAALECKRHTTLQLGNRREIVIGEVLRVVVRADLVDEQRLRIDQAGLDTVGRLGGDLYCTTRDVWEMPRPEREPGVS</sequence>
<dbReference type="AlphaFoldDB" id="A0A918XP98"/>
<accession>A0A918XP98</accession>
<dbReference type="PANTHER" id="PTHR33798:SF5">
    <property type="entry name" value="FLAVIN REDUCTASE LIKE DOMAIN-CONTAINING PROTEIN"/>
    <property type="match status" value="1"/>
</dbReference>
<dbReference type="Proteomes" id="UP000630353">
    <property type="component" value="Unassembled WGS sequence"/>
</dbReference>
<evidence type="ECO:0000256" key="4">
    <source>
        <dbReference type="ARBA" id="ARBA00038054"/>
    </source>
</evidence>
<evidence type="ECO:0000256" key="1">
    <source>
        <dbReference type="ARBA" id="ARBA00001917"/>
    </source>
</evidence>
<dbReference type="SMART" id="SM00903">
    <property type="entry name" value="Flavin_Reduct"/>
    <property type="match status" value="1"/>
</dbReference>
<feature type="domain" description="Flavin reductase like" evidence="5">
    <location>
        <begin position="25"/>
        <end position="177"/>
    </location>
</feature>
<dbReference type="SUPFAM" id="SSF50475">
    <property type="entry name" value="FMN-binding split barrel"/>
    <property type="match status" value="1"/>
</dbReference>
<keyword evidence="3" id="KW-0288">FMN</keyword>
<reference evidence="6" key="1">
    <citation type="journal article" date="2014" name="Int. J. Syst. Evol. Microbiol.">
        <title>Complete genome sequence of Corynebacterium casei LMG S-19264T (=DSM 44701T), isolated from a smear-ripened cheese.</title>
        <authorList>
            <consortium name="US DOE Joint Genome Institute (JGI-PGF)"/>
            <person name="Walter F."/>
            <person name="Albersmeier A."/>
            <person name="Kalinowski J."/>
            <person name="Ruckert C."/>
        </authorList>
    </citation>
    <scope>NUCLEOTIDE SEQUENCE</scope>
    <source>
        <strain evidence="6">KCTC 42651</strain>
    </source>
</reference>
<dbReference type="GO" id="GO:0010181">
    <property type="term" value="F:FMN binding"/>
    <property type="evidence" value="ECO:0007669"/>
    <property type="project" value="InterPro"/>
</dbReference>
<evidence type="ECO:0000259" key="5">
    <source>
        <dbReference type="SMART" id="SM00903"/>
    </source>
</evidence>
<organism evidence="6 7">
    <name type="scientific">Thalassobaculum fulvum</name>
    <dbReference type="NCBI Taxonomy" id="1633335"/>
    <lineage>
        <taxon>Bacteria</taxon>
        <taxon>Pseudomonadati</taxon>
        <taxon>Pseudomonadota</taxon>
        <taxon>Alphaproteobacteria</taxon>
        <taxon>Rhodospirillales</taxon>
        <taxon>Thalassobaculaceae</taxon>
        <taxon>Thalassobaculum</taxon>
    </lineage>
</organism>
<keyword evidence="2" id="KW-0285">Flavoprotein</keyword>
<gene>
    <name evidence="6" type="ORF">GCM10017083_10770</name>
</gene>
<dbReference type="EMBL" id="BMZS01000002">
    <property type="protein sequence ID" value="GHD43984.1"/>
    <property type="molecule type" value="Genomic_DNA"/>
</dbReference>
<keyword evidence="7" id="KW-1185">Reference proteome</keyword>
<name>A0A918XP98_9PROT</name>
<dbReference type="PANTHER" id="PTHR33798">
    <property type="entry name" value="FLAVOPROTEIN OXYGENASE"/>
    <property type="match status" value="1"/>
</dbReference>
<dbReference type="GO" id="GO:0016646">
    <property type="term" value="F:oxidoreductase activity, acting on the CH-NH group of donors, NAD or NADP as acceptor"/>
    <property type="evidence" value="ECO:0007669"/>
    <property type="project" value="UniProtKB-ARBA"/>
</dbReference>